<sequence length="376" mass="42098">MNNKYILIIFLLCLVKTGFSQERRVITTAVPFLMISADARASGLGEQGVATTPDAFSQHWNPSKYVFSESLSGVGVSYTPYLSKLVSDVFLANVNYFNVIDDRSSWSASFKYFSLGDIDIIQNPQDIPILENPNEFTLDASYSLKLSEYFALAVTGRFLMSDVKLQSVDSDSDSASSFAVDISGFFQSDEKAYRNFNGIWRAGFNISNIGPRMKYEELGKKNFIPTNLKLGTAFDFIFDSSNKVSLNLELNKLLVPSPSIPIYNSNNQIIGYNQADVNFLSGIFKSFGDAPDGFSEELNEFTLAMGIEYLYNDSFAIRAGYFNENENKGARKFITFGTGFKLNEINLDLSYLLSTSSIISPLENTLRFSFTYNFSY</sequence>
<dbReference type="InterPro" id="IPR045741">
    <property type="entry name" value="PorV"/>
</dbReference>
<dbReference type="InterPro" id="IPR047799">
    <property type="entry name" value="T9SS_OM_PorV"/>
</dbReference>
<accession>A0A381QAI2</accession>
<dbReference type="EMBL" id="UINC01001232">
    <property type="protein sequence ID" value="SUZ75077.1"/>
    <property type="molecule type" value="Genomic_DNA"/>
</dbReference>
<dbReference type="Gene3D" id="2.40.160.60">
    <property type="entry name" value="Outer membrane protein transport protein (OMPP1/FadL/TodX)"/>
    <property type="match status" value="1"/>
</dbReference>
<proteinExistence type="predicted"/>
<protein>
    <recommendedName>
        <fullName evidence="1">Type IX secretion system protein PorV domain-containing protein</fullName>
    </recommendedName>
</protein>
<dbReference type="Pfam" id="PF19572">
    <property type="entry name" value="PorV"/>
    <property type="match status" value="1"/>
</dbReference>
<evidence type="ECO:0000313" key="2">
    <source>
        <dbReference type="EMBL" id="SUZ75077.1"/>
    </source>
</evidence>
<dbReference type="NCBIfam" id="NF033709">
    <property type="entry name" value="PorV_fam"/>
    <property type="match status" value="1"/>
</dbReference>
<name>A0A381QAI2_9ZZZZ</name>
<evidence type="ECO:0000259" key="1">
    <source>
        <dbReference type="Pfam" id="PF19572"/>
    </source>
</evidence>
<dbReference type="NCBIfam" id="NF033710">
    <property type="entry name" value="T9SS_OM_PorV"/>
    <property type="match status" value="1"/>
</dbReference>
<feature type="domain" description="Type IX secretion system protein PorV" evidence="1">
    <location>
        <begin position="21"/>
        <end position="259"/>
    </location>
</feature>
<reference evidence="2" key="1">
    <citation type="submission" date="2018-05" db="EMBL/GenBank/DDBJ databases">
        <authorList>
            <person name="Lanie J.A."/>
            <person name="Ng W.-L."/>
            <person name="Kazmierczak K.M."/>
            <person name="Andrzejewski T.M."/>
            <person name="Davidsen T.M."/>
            <person name="Wayne K.J."/>
            <person name="Tettelin H."/>
            <person name="Glass J.I."/>
            <person name="Rusch D."/>
            <person name="Podicherti R."/>
            <person name="Tsui H.-C.T."/>
            <person name="Winkler M.E."/>
        </authorList>
    </citation>
    <scope>NUCLEOTIDE SEQUENCE</scope>
</reference>
<dbReference type="AlphaFoldDB" id="A0A381QAI2"/>
<gene>
    <name evidence="2" type="ORF">METZ01_LOCUS27931</name>
</gene>
<organism evidence="2">
    <name type="scientific">marine metagenome</name>
    <dbReference type="NCBI Taxonomy" id="408172"/>
    <lineage>
        <taxon>unclassified sequences</taxon>
        <taxon>metagenomes</taxon>
        <taxon>ecological metagenomes</taxon>
    </lineage>
</organism>